<dbReference type="PATRIC" id="fig|449.7.peg.1929"/>
<sequence>MVEIFVKKITTYIQKLQDIFNKYRVEKGYRYSLINVTTQNNAIELHVIVLGIKKHILKLRPEEVIYDDGLLSEFSPCDVRAITYLSFQKYVKQELYSLKIEQQHINNGETLFGLKDVNTDRVFNIDAKNLYQNYDLLIKLSRKDMINVISTAVQEQTILDIKNMERLRDQL</sequence>
<accession>A0A0A8UK71</accession>
<dbReference type="HOGENOM" id="CLU_1568786_0_0_6"/>
<keyword evidence="2" id="KW-1185">Reference proteome</keyword>
<evidence type="ECO:0000313" key="1">
    <source>
        <dbReference type="EMBL" id="CEK09260.1"/>
    </source>
</evidence>
<proteinExistence type="predicted"/>
<dbReference type="RefSeq" id="WP_045104822.1">
    <property type="nucleotide sequence ID" value="NZ_LN681225.1"/>
</dbReference>
<name>A0A0A8UK71_LEGHA</name>
<dbReference type="AlphaFoldDB" id="A0A0A8UK71"/>
<reference evidence="2" key="1">
    <citation type="submission" date="2014-09" db="EMBL/GenBank/DDBJ databases">
        <authorList>
            <person name="Gomez-Valero L."/>
        </authorList>
    </citation>
    <scope>NUCLEOTIDE SEQUENCE [LARGE SCALE GENOMIC DNA]</scope>
    <source>
        <strain evidence="2">ATCC35250</strain>
    </source>
</reference>
<evidence type="ECO:0000313" key="2">
    <source>
        <dbReference type="Proteomes" id="UP000032803"/>
    </source>
</evidence>
<dbReference type="EMBL" id="LN681225">
    <property type="protein sequence ID" value="CEK09260.1"/>
    <property type="molecule type" value="Genomic_DNA"/>
</dbReference>
<dbReference type="Proteomes" id="UP000032803">
    <property type="component" value="Chromosome I"/>
</dbReference>
<dbReference type="KEGG" id="lha:LHA_0146"/>
<dbReference type="OrthoDB" id="5637977at2"/>
<protein>
    <submittedName>
        <fullName evidence="1">Uncharacterized protein</fullName>
    </submittedName>
</protein>
<gene>
    <name evidence="1" type="ORF">LHA_0146</name>
</gene>
<dbReference type="STRING" id="449.LHA_0146"/>
<organism evidence="1 2">
    <name type="scientific">Legionella hackeliae</name>
    <dbReference type="NCBI Taxonomy" id="449"/>
    <lineage>
        <taxon>Bacteria</taxon>
        <taxon>Pseudomonadati</taxon>
        <taxon>Pseudomonadota</taxon>
        <taxon>Gammaproteobacteria</taxon>
        <taxon>Legionellales</taxon>
        <taxon>Legionellaceae</taxon>
        <taxon>Legionella</taxon>
    </lineage>
</organism>